<protein>
    <submittedName>
        <fullName evidence="6">Zinc finger NHR/GATA-type</fullName>
    </submittedName>
</protein>
<dbReference type="InterPro" id="IPR051140">
    <property type="entry name" value="GATA_TF"/>
</dbReference>
<keyword evidence="7" id="KW-1185">Reference proteome</keyword>
<dbReference type="GO" id="GO:0008270">
    <property type="term" value="F:zinc ion binding"/>
    <property type="evidence" value="ECO:0007669"/>
    <property type="project" value="UniProtKB-KW"/>
</dbReference>
<dbReference type="Gene3D" id="3.30.50.10">
    <property type="entry name" value="Erythroid Transcription Factor GATA-1, subunit A"/>
    <property type="match status" value="1"/>
</dbReference>
<feature type="non-terminal residue" evidence="6">
    <location>
        <position position="423"/>
    </location>
</feature>
<dbReference type="EMBL" id="JAPZBO010000004">
    <property type="protein sequence ID" value="KAJ5318245.1"/>
    <property type="molecule type" value="Genomic_DNA"/>
</dbReference>
<dbReference type="GO" id="GO:0006355">
    <property type="term" value="P:regulation of DNA-templated transcription"/>
    <property type="evidence" value="ECO:0007669"/>
    <property type="project" value="InterPro"/>
</dbReference>
<name>A0A9W9PZQ1_9EURO</name>
<evidence type="ECO:0000256" key="2">
    <source>
        <dbReference type="ARBA" id="ARBA00022771"/>
    </source>
</evidence>
<accession>A0A9W9PZQ1</accession>
<dbReference type="InterPro" id="IPR000679">
    <property type="entry name" value="Znf_GATA"/>
</dbReference>
<keyword evidence="3" id="KW-0862">Zinc</keyword>
<feature type="region of interest" description="Disordered" evidence="5">
    <location>
        <begin position="357"/>
        <end position="379"/>
    </location>
</feature>
<feature type="region of interest" description="Disordered" evidence="5">
    <location>
        <begin position="181"/>
        <end position="208"/>
    </location>
</feature>
<dbReference type="CDD" id="cd00202">
    <property type="entry name" value="ZnF_GATA"/>
    <property type="match status" value="1"/>
</dbReference>
<evidence type="ECO:0000256" key="5">
    <source>
        <dbReference type="SAM" id="MobiDB-lite"/>
    </source>
</evidence>
<reference evidence="6" key="1">
    <citation type="submission" date="2022-12" db="EMBL/GenBank/DDBJ databases">
        <authorList>
            <person name="Petersen C."/>
        </authorList>
    </citation>
    <scope>NUCLEOTIDE SEQUENCE</scope>
    <source>
        <strain evidence="6">IBT 21472</strain>
    </source>
</reference>
<gene>
    <name evidence="6" type="ORF">N7476_004665</name>
</gene>
<feature type="region of interest" description="Disordered" evidence="5">
    <location>
        <begin position="78"/>
        <end position="158"/>
    </location>
</feature>
<proteinExistence type="predicted"/>
<dbReference type="GO" id="GO:0043565">
    <property type="term" value="F:sequence-specific DNA binding"/>
    <property type="evidence" value="ECO:0007669"/>
    <property type="project" value="InterPro"/>
</dbReference>
<dbReference type="Proteomes" id="UP001147746">
    <property type="component" value="Unassembled WGS sequence"/>
</dbReference>
<evidence type="ECO:0000313" key="7">
    <source>
        <dbReference type="Proteomes" id="UP001147746"/>
    </source>
</evidence>
<organism evidence="6 7">
    <name type="scientific">Penicillium atrosanguineum</name>
    <dbReference type="NCBI Taxonomy" id="1132637"/>
    <lineage>
        <taxon>Eukaryota</taxon>
        <taxon>Fungi</taxon>
        <taxon>Dikarya</taxon>
        <taxon>Ascomycota</taxon>
        <taxon>Pezizomycotina</taxon>
        <taxon>Eurotiomycetes</taxon>
        <taxon>Eurotiomycetidae</taxon>
        <taxon>Eurotiales</taxon>
        <taxon>Aspergillaceae</taxon>
        <taxon>Penicillium</taxon>
    </lineage>
</organism>
<comment type="caution">
    <text evidence="6">The sequence shown here is derived from an EMBL/GenBank/DDBJ whole genome shotgun (WGS) entry which is preliminary data.</text>
</comment>
<keyword evidence="1" id="KW-0479">Metal-binding</keyword>
<dbReference type="Pfam" id="PF00320">
    <property type="entry name" value="GATA"/>
    <property type="match status" value="1"/>
</dbReference>
<sequence>ISFTCTYRSHQPKPYEVRTTPTLLLRISCHTCKTGFRLATRITMGDREGVDKKSPRQFLPSIHEALGDDNLLLHPAPASASSRQSAFTAPPPHLAAGSSAQDLHMPPNFFSKGTARGSQLPISQLQTEPPRAVLASINTNGLRKPSLDPPSPWNLRTKSSQAVTTVVSVLPKGGRYEYSEQASAGDVTSTNGLGQFPPTSYSFQPQKRSNPYTSAPFGFRLHQTVSRGEEVKAEFVGYPTSELPSSDKVKRQLDQCDAVTLFKEIAETSTRILDITENHCTRTHQAQRFESALRPSPSLNEVENMLCLQRLNHDAFVRIRKLVLNHEQALAEQMAEHKAFKPGDDKHISFYQEEFKGGGDLAGSNPTKQRRKTVPPGRCHRCKRTETPEWRRGPDGARTLCNACGLHYAKVMRKQQDPASGSS</sequence>
<dbReference type="PANTHER" id="PTHR45658">
    <property type="entry name" value="GATA TRANSCRIPTION FACTOR"/>
    <property type="match status" value="1"/>
</dbReference>
<dbReference type="InterPro" id="IPR013088">
    <property type="entry name" value="Znf_NHR/GATA"/>
</dbReference>
<dbReference type="PROSITE" id="PS50114">
    <property type="entry name" value="GATA_ZN_FINGER_2"/>
    <property type="match status" value="1"/>
</dbReference>
<keyword evidence="2 4" id="KW-0863">Zinc-finger</keyword>
<dbReference type="SUPFAM" id="SSF57716">
    <property type="entry name" value="Glucocorticoid receptor-like (DNA-binding domain)"/>
    <property type="match status" value="1"/>
</dbReference>
<evidence type="ECO:0000256" key="1">
    <source>
        <dbReference type="ARBA" id="ARBA00022723"/>
    </source>
</evidence>
<dbReference type="SMART" id="SM00401">
    <property type="entry name" value="ZnF_GATA"/>
    <property type="match status" value="1"/>
</dbReference>
<feature type="compositionally biased region" description="Basic residues" evidence="5">
    <location>
        <begin position="368"/>
        <end position="379"/>
    </location>
</feature>
<feature type="compositionally biased region" description="Polar residues" evidence="5">
    <location>
        <begin position="116"/>
        <end position="127"/>
    </location>
</feature>
<evidence type="ECO:0000313" key="6">
    <source>
        <dbReference type="EMBL" id="KAJ5318245.1"/>
    </source>
</evidence>
<reference evidence="6" key="2">
    <citation type="journal article" date="2023" name="IMA Fungus">
        <title>Comparative genomic study of the Penicillium genus elucidates a diverse pangenome and 15 lateral gene transfer events.</title>
        <authorList>
            <person name="Petersen C."/>
            <person name="Sorensen T."/>
            <person name="Nielsen M.R."/>
            <person name="Sondergaard T.E."/>
            <person name="Sorensen J.L."/>
            <person name="Fitzpatrick D.A."/>
            <person name="Frisvad J.C."/>
            <person name="Nielsen K.L."/>
        </authorList>
    </citation>
    <scope>NUCLEOTIDE SEQUENCE</scope>
    <source>
        <strain evidence="6">IBT 21472</strain>
    </source>
</reference>
<evidence type="ECO:0000256" key="3">
    <source>
        <dbReference type="ARBA" id="ARBA00022833"/>
    </source>
</evidence>
<dbReference type="AlphaFoldDB" id="A0A9W9PZQ1"/>
<evidence type="ECO:0000256" key="4">
    <source>
        <dbReference type="PROSITE-ProRule" id="PRU00094"/>
    </source>
</evidence>